<dbReference type="PIRSF" id="PIRSF016907">
    <property type="entry name" value="Kin_ATP-NAD"/>
    <property type="match status" value="1"/>
</dbReference>
<dbReference type="InterPro" id="IPR016064">
    <property type="entry name" value="NAD/diacylglycerol_kinase_sf"/>
</dbReference>
<accession>A0AAF0IDF7</accession>
<gene>
    <name evidence="1" type="ORF">OdinLCB4_003035</name>
</gene>
<evidence type="ECO:0000313" key="1">
    <source>
        <dbReference type="EMBL" id="WEU40902.1"/>
    </source>
</evidence>
<dbReference type="GO" id="GO:0003951">
    <property type="term" value="F:NAD+ kinase activity"/>
    <property type="evidence" value="ECO:0007669"/>
    <property type="project" value="InterPro"/>
</dbReference>
<dbReference type="EMBL" id="CP091871">
    <property type="protein sequence ID" value="WEU40902.1"/>
    <property type="molecule type" value="Genomic_DNA"/>
</dbReference>
<dbReference type="Proteomes" id="UP000186851">
    <property type="component" value="Chromosome"/>
</dbReference>
<evidence type="ECO:0000313" key="2">
    <source>
        <dbReference type="Proteomes" id="UP000186851"/>
    </source>
</evidence>
<dbReference type="Pfam" id="PF20143">
    <property type="entry name" value="NAD_kinase_C"/>
    <property type="match status" value="1"/>
</dbReference>
<dbReference type="KEGG" id="oyw:OdinLCB4_003035"/>
<dbReference type="InterPro" id="IPR011386">
    <property type="entry name" value="Put_ATP-NAD_kin"/>
</dbReference>
<dbReference type="PANTHER" id="PTHR40697:SF2">
    <property type="entry name" value="ATP-NAD KINASE-RELATED"/>
    <property type="match status" value="1"/>
</dbReference>
<dbReference type="Gene3D" id="3.40.50.10330">
    <property type="entry name" value="Probable inorganic polyphosphate/atp-NAD kinase, domain 1"/>
    <property type="match status" value="1"/>
</dbReference>
<name>A0AAF0IDF7_ODILC</name>
<proteinExistence type="predicted"/>
<organism evidence="1 2">
    <name type="scientific">Odinarchaeota yellowstonii (strain LCB_4)</name>
    <dbReference type="NCBI Taxonomy" id="1841599"/>
    <lineage>
        <taxon>Archaea</taxon>
        <taxon>Promethearchaeati</taxon>
        <taxon>Candidatus Odinarchaeota</taxon>
        <taxon>Candidatus Odinarchaeia</taxon>
        <taxon>Candidatus Odinarchaeales</taxon>
        <taxon>Candidatus Odinarchaeaceae</taxon>
        <taxon>Candidatus Odinarchaeum</taxon>
    </lineage>
</organism>
<dbReference type="GO" id="GO:0006741">
    <property type="term" value="P:NADP+ biosynthetic process"/>
    <property type="evidence" value="ECO:0007669"/>
    <property type="project" value="InterPro"/>
</dbReference>
<dbReference type="AlphaFoldDB" id="A0AAF0IDF7"/>
<dbReference type="InterPro" id="IPR002504">
    <property type="entry name" value="NADK"/>
</dbReference>
<keyword evidence="1" id="KW-0808">Transferase</keyword>
<dbReference type="SUPFAM" id="SSF111331">
    <property type="entry name" value="NAD kinase/diacylglycerol kinase-like"/>
    <property type="match status" value="1"/>
</dbReference>
<reference evidence="1" key="2">
    <citation type="journal article" date="2022" name="Nat. Microbiol.">
        <title>A closed Candidatus Odinarchaeum chromosome exposes Asgard archaeal viruses.</title>
        <authorList>
            <person name="Tamarit D."/>
            <person name="Caceres E.F."/>
            <person name="Krupovic M."/>
            <person name="Nijland R."/>
            <person name="Eme L."/>
            <person name="Robinson N.P."/>
            <person name="Ettema T.J.G."/>
        </authorList>
    </citation>
    <scope>NUCLEOTIDE SEQUENCE</scope>
    <source>
        <strain evidence="1">LCB_4</strain>
    </source>
</reference>
<dbReference type="PANTHER" id="PTHR40697">
    <property type="entry name" value="ACETOIN CATABOLISM PROTEIN X"/>
    <property type="match status" value="1"/>
</dbReference>
<dbReference type="Pfam" id="PF01513">
    <property type="entry name" value="NAD_kinase"/>
    <property type="match status" value="1"/>
</dbReference>
<reference evidence="1" key="1">
    <citation type="journal article" date="2017" name="Nature">
        <title>Asgard archaea illuminate the origin of eukaryotic cellular complexity.</title>
        <authorList>
            <person name="Zaremba-Niedzwiedzka K."/>
            <person name="Caceres E.F."/>
            <person name="Saw J.H."/>
            <person name="Backstrom D."/>
            <person name="Juzokaite L."/>
            <person name="Vancaester E."/>
            <person name="Seitz K.W."/>
            <person name="Anantharaman K."/>
            <person name="Starnawski P."/>
            <person name="Kjeldsen K.U."/>
            <person name="Scott M.B."/>
            <person name="Nunoura T."/>
            <person name="Banfield J.F."/>
            <person name="Schramm A."/>
            <person name="Baker B.J."/>
            <person name="Spang A."/>
            <person name="Ettema T.J.G."/>
        </authorList>
    </citation>
    <scope>NUCLEOTIDE SEQUENCE</scope>
    <source>
        <strain evidence="1">LCB_4</strain>
    </source>
</reference>
<sequence>MFKLGLIVNPIAGLGGAAGFKGTDKPFIVVEALKMGVQPQAPLRAKEVFKKLTGLRDKLYIYTASGSMGGFILEELGFKGEIIYHVKKEGYTTAQDTRNCAQLMLDKNLDLLVFCGGDGTAVDIVDVIDMKIPILGIPAGVKMHSGVFAATPLAAAAIIREAVFLELPFTEMEVMDIDEDAFRRGVLSTKLRGYAKVPYQPFYIQGSKTASPNLIDDQMDKEEIAKYIADIMENDVYYILGPGTTVAAVADFLGIEKTLLGVDVVINKRLFKKDVNEKDLLSLDSSKPAKIIVTVIGSQGFIFGRGNQQISSKVIRRVGVENILVVATPYKLSTLKGLRVDTGDPELDAEFKGYLKVITGYGEKELVKVLTLEEDV</sequence>
<dbReference type="InterPro" id="IPR017438">
    <property type="entry name" value="ATP-NAD_kinase_N"/>
</dbReference>
<keyword evidence="1" id="KW-0418">Kinase</keyword>
<dbReference type="InterPro" id="IPR039065">
    <property type="entry name" value="AcoX-like"/>
</dbReference>
<protein>
    <submittedName>
        <fullName evidence="1">ATP-NAD kinase family protein</fullName>
    </submittedName>
</protein>